<dbReference type="PANTHER" id="PTHR30213">
    <property type="entry name" value="INNER MEMBRANE PROTEIN YHJD"/>
    <property type="match status" value="1"/>
</dbReference>
<evidence type="ECO:0000256" key="5">
    <source>
        <dbReference type="ARBA" id="ARBA00023136"/>
    </source>
</evidence>
<keyword evidence="5 7" id="KW-0472">Membrane</keyword>
<evidence type="ECO:0000256" key="6">
    <source>
        <dbReference type="SAM" id="MobiDB-lite"/>
    </source>
</evidence>
<organism evidence="8 9">
    <name type="scientific">Mycobacterium paraterrae</name>
    <dbReference type="NCBI Taxonomy" id="577492"/>
    <lineage>
        <taxon>Bacteria</taxon>
        <taxon>Bacillati</taxon>
        <taxon>Actinomycetota</taxon>
        <taxon>Actinomycetes</taxon>
        <taxon>Mycobacteriales</taxon>
        <taxon>Mycobacteriaceae</taxon>
        <taxon>Mycobacterium</taxon>
    </lineage>
</organism>
<feature type="region of interest" description="Disordered" evidence="6">
    <location>
        <begin position="305"/>
        <end position="329"/>
    </location>
</feature>
<feature type="transmembrane region" description="Helical" evidence="7">
    <location>
        <begin position="146"/>
        <end position="167"/>
    </location>
</feature>
<evidence type="ECO:0000256" key="1">
    <source>
        <dbReference type="ARBA" id="ARBA00004651"/>
    </source>
</evidence>
<keyword evidence="3 7" id="KW-0812">Transmembrane</keyword>
<gene>
    <name evidence="8" type="ORF">MKK62_15180</name>
</gene>
<evidence type="ECO:0000256" key="7">
    <source>
        <dbReference type="SAM" id="Phobius"/>
    </source>
</evidence>
<keyword evidence="9" id="KW-1185">Reference proteome</keyword>
<proteinExistence type="predicted"/>
<dbReference type="PIRSF" id="PIRSF035875">
    <property type="entry name" value="RNase_BN"/>
    <property type="match status" value="1"/>
</dbReference>
<keyword evidence="2" id="KW-1003">Cell membrane</keyword>
<dbReference type="Proteomes" id="UP001055336">
    <property type="component" value="Chromosome"/>
</dbReference>
<evidence type="ECO:0000256" key="2">
    <source>
        <dbReference type="ARBA" id="ARBA00022475"/>
    </source>
</evidence>
<feature type="transmembrane region" description="Helical" evidence="7">
    <location>
        <begin position="187"/>
        <end position="206"/>
    </location>
</feature>
<dbReference type="EMBL" id="CP092488">
    <property type="protein sequence ID" value="UMB67828.1"/>
    <property type="molecule type" value="Genomic_DNA"/>
</dbReference>
<dbReference type="RefSeq" id="WP_240258294.1">
    <property type="nucleotide sequence ID" value="NZ_CP092488.2"/>
</dbReference>
<evidence type="ECO:0000256" key="3">
    <source>
        <dbReference type="ARBA" id="ARBA00022692"/>
    </source>
</evidence>
<dbReference type="PANTHER" id="PTHR30213:SF0">
    <property type="entry name" value="UPF0761 MEMBRANE PROTEIN YIHY"/>
    <property type="match status" value="1"/>
</dbReference>
<sequence length="329" mass="35905">MTDSPVKPSRHHLWRITRRALSKSWDDSIFSESAGAAFWSALSLPPLLLGMLGSLAYVAPIFGPDTMAGIEHYLVSMSNKIFSQSVVHEIIEPTIADIDRGARGEVVSLGFLISLWAGSSAVSAFVDAVVEAHDQTPLRHPVRQRFYALALYVAALLFVILTAPLLVRGPRKLADVIPDDLQDVLAYGYYPALLAGLIATVVLLYRVALPDPLPTHRLIFGATLASVAFVIATLGLRIYLRYITGTGYTYGALATPIAFLLFAFFGGFSIMLGAELNAAIQEEWPAPRTHAHRMRRWLVRRAKEVADDVRPESGEDEPAPAGTNRVSPS</sequence>
<evidence type="ECO:0000256" key="4">
    <source>
        <dbReference type="ARBA" id="ARBA00022989"/>
    </source>
</evidence>
<evidence type="ECO:0000313" key="9">
    <source>
        <dbReference type="Proteomes" id="UP001055336"/>
    </source>
</evidence>
<protein>
    <submittedName>
        <fullName evidence="8">YihY/virulence factor BrkB family protein</fullName>
    </submittedName>
</protein>
<accession>A0ABY3VEY9</accession>
<dbReference type="InterPro" id="IPR017039">
    <property type="entry name" value="Virul_fac_BrkB"/>
</dbReference>
<feature type="transmembrane region" description="Helical" evidence="7">
    <location>
        <begin position="218"/>
        <end position="240"/>
    </location>
</feature>
<keyword evidence="4 7" id="KW-1133">Transmembrane helix</keyword>
<feature type="transmembrane region" description="Helical" evidence="7">
    <location>
        <begin position="36"/>
        <end position="58"/>
    </location>
</feature>
<feature type="transmembrane region" description="Helical" evidence="7">
    <location>
        <begin position="252"/>
        <end position="274"/>
    </location>
</feature>
<name>A0ABY3VEY9_9MYCO</name>
<reference evidence="8" key="1">
    <citation type="submission" date="2022-08" db="EMBL/GenBank/DDBJ databases">
        <title>Whole genome sequencing of non-tuberculosis mycobacteria type-strains.</title>
        <authorList>
            <person name="Igarashi Y."/>
            <person name="Osugi A."/>
            <person name="Mitarai S."/>
        </authorList>
    </citation>
    <scope>NUCLEOTIDE SEQUENCE</scope>
    <source>
        <strain evidence="8">DSM 45127</strain>
    </source>
</reference>
<dbReference type="Pfam" id="PF03631">
    <property type="entry name" value="Virul_fac_BrkB"/>
    <property type="match status" value="1"/>
</dbReference>
<evidence type="ECO:0000313" key="8">
    <source>
        <dbReference type="EMBL" id="UMB67828.1"/>
    </source>
</evidence>
<comment type="subcellular location">
    <subcellularLocation>
        <location evidence="1">Cell membrane</location>
        <topology evidence="1">Multi-pass membrane protein</topology>
    </subcellularLocation>
</comment>